<dbReference type="RefSeq" id="WP_190124891.1">
    <property type="nucleotide sequence ID" value="NZ_BMWG01000015.1"/>
</dbReference>
<feature type="domain" description="AB hydrolase-1" evidence="5">
    <location>
        <begin position="94"/>
        <end position="268"/>
    </location>
</feature>
<evidence type="ECO:0000256" key="4">
    <source>
        <dbReference type="SAM" id="SignalP"/>
    </source>
</evidence>
<evidence type="ECO:0000256" key="1">
    <source>
        <dbReference type="ARBA" id="ARBA00010088"/>
    </source>
</evidence>
<keyword evidence="8" id="KW-1185">Reference proteome</keyword>
<keyword evidence="3 7" id="KW-0378">Hydrolase</keyword>
<dbReference type="Gene3D" id="3.40.50.1820">
    <property type="entry name" value="alpha/beta hydrolase"/>
    <property type="match status" value="1"/>
</dbReference>
<gene>
    <name evidence="7" type="ORF">GCM10010387_43970</name>
</gene>
<dbReference type="EMBL" id="BMWG01000015">
    <property type="protein sequence ID" value="GGZ44820.1"/>
    <property type="molecule type" value="Genomic_DNA"/>
</dbReference>
<comment type="similarity">
    <text evidence="1">Belongs to the peptidase S33 family.</text>
</comment>
<evidence type="ECO:0000313" key="8">
    <source>
        <dbReference type="Proteomes" id="UP000630936"/>
    </source>
</evidence>
<dbReference type="Pfam" id="PF00561">
    <property type="entry name" value="Abhydrolase_1"/>
    <property type="match status" value="1"/>
</dbReference>
<dbReference type="PANTHER" id="PTHR43248">
    <property type="entry name" value="2-SUCCINYL-6-HYDROXY-2,4-CYCLOHEXADIENE-1-CARBOXYLATE SYNTHASE"/>
    <property type="match status" value="1"/>
</dbReference>
<accession>A0A918QFT0</accession>
<evidence type="ECO:0000259" key="6">
    <source>
        <dbReference type="Pfam" id="PF08386"/>
    </source>
</evidence>
<evidence type="ECO:0000256" key="2">
    <source>
        <dbReference type="ARBA" id="ARBA00022729"/>
    </source>
</evidence>
<dbReference type="InterPro" id="IPR029058">
    <property type="entry name" value="AB_hydrolase_fold"/>
</dbReference>
<dbReference type="SUPFAM" id="SSF53474">
    <property type="entry name" value="alpha/beta-Hydrolases"/>
    <property type="match status" value="1"/>
</dbReference>
<evidence type="ECO:0000256" key="3">
    <source>
        <dbReference type="ARBA" id="ARBA00022801"/>
    </source>
</evidence>
<proteinExistence type="inferred from homology"/>
<dbReference type="InterPro" id="IPR013595">
    <property type="entry name" value="Pept_S33_TAP-like_C"/>
</dbReference>
<keyword evidence="2 4" id="KW-0732">Signal</keyword>
<dbReference type="AlphaFoldDB" id="A0A918QFT0"/>
<organism evidence="7 8">
    <name type="scientific">Streptomyces inusitatus</name>
    <dbReference type="NCBI Taxonomy" id="68221"/>
    <lineage>
        <taxon>Bacteria</taxon>
        <taxon>Bacillati</taxon>
        <taxon>Actinomycetota</taxon>
        <taxon>Actinomycetes</taxon>
        <taxon>Kitasatosporales</taxon>
        <taxon>Streptomycetaceae</taxon>
        <taxon>Streptomyces</taxon>
    </lineage>
</organism>
<dbReference type="GO" id="GO:0016787">
    <property type="term" value="F:hydrolase activity"/>
    <property type="evidence" value="ECO:0007669"/>
    <property type="project" value="UniProtKB-KW"/>
</dbReference>
<dbReference type="Pfam" id="PF08386">
    <property type="entry name" value="Abhydrolase_4"/>
    <property type="match status" value="1"/>
</dbReference>
<evidence type="ECO:0000313" key="7">
    <source>
        <dbReference type="EMBL" id="GGZ44820.1"/>
    </source>
</evidence>
<dbReference type="InterPro" id="IPR051601">
    <property type="entry name" value="Serine_prot/Carboxylest_S33"/>
</dbReference>
<feature type="domain" description="Peptidase S33 tripeptidyl aminopeptidase-like C-terminal" evidence="6">
    <location>
        <begin position="400"/>
        <end position="499"/>
    </location>
</feature>
<dbReference type="PANTHER" id="PTHR43248:SF29">
    <property type="entry name" value="TRIPEPTIDYL AMINOPEPTIDASE"/>
    <property type="match status" value="1"/>
</dbReference>
<comment type="caution">
    <text evidence="7">The sequence shown here is derived from an EMBL/GenBank/DDBJ whole genome shotgun (WGS) entry which is preliminary data.</text>
</comment>
<protein>
    <submittedName>
        <fullName evidence="7">Alpha/beta hydrolase</fullName>
    </submittedName>
</protein>
<name>A0A918QFT0_9ACTN</name>
<dbReference type="InterPro" id="IPR000073">
    <property type="entry name" value="AB_hydrolase_1"/>
</dbReference>
<reference evidence="7" key="2">
    <citation type="submission" date="2020-09" db="EMBL/GenBank/DDBJ databases">
        <authorList>
            <person name="Sun Q."/>
            <person name="Ohkuma M."/>
        </authorList>
    </citation>
    <scope>NUCLEOTIDE SEQUENCE</scope>
    <source>
        <strain evidence="7">JCM 4988</strain>
    </source>
</reference>
<evidence type="ECO:0000259" key="5">
    <source>
        <dbReference type="Pfam" id="PF00561"/>
    </source>
</evidence>
<feature type="chain" id="PRO_5037287120" evidence="4">
    <location>
        <begin position="29"/>
        <end position="523"/>
    </location>
</feature>
<sequence length="523" mass="56526">MQRRRLVPVLAVSVMATLAPAVATTANAAPTPASPLAKLAQQKPSWKRCAPDLPAAFQCATIKAPLSYANPGGKKIDVAISRYKTSVKGKRHGVLLSNPGGPGGDGITLPLELKGALPKSVQERYDLIGFSPRGIGQSSAISCGLSDSDANWPRPYKAKTFAKDVSWAKGVADKCRKKAGDKLSHITTRNTARDMDLIRTVLGEKKISYLGYSYGTYLGAVYTQMFPKQTDRFILDSAVDPKLAWRGMIQVWAEGVEPAFQRWSKWTAERDSVYKLGNSSAKVGKTFWDLIAQADRKPIVIEGEPYTGDDIRQIMRAEFFDVRSAAAIVVELKKAAAGKKASGRLLPAQETPSPAFRKPVAPDNGESVFWTVACGDNSAAWSRDTEQYRKDAVRDKARYPLYGDFASNIKPCAFWNKSAEAATKVDNKVASLILQNEWDSQTPLSTGVGLRKALRGAKMVTVKNGEGHGVYLFGGNACADKAGTAYLTTGKLPAKDTTCTAAVPRKSATTTPSSPLIQDAIRF</sequence>
<dbReference type="Proteomes" id="UP000630936">
    <property type="component" value="Unassembled WGS sequence"/>
</dbReference>
<feature type="signal peptide" evidence="4">
    <location>
        <begin position="1"/>
        <end position="28"/>
    </location>
</feature>
<reference evidence="7" key="1">
    <citation type="journal article" date="2014" name="Int. J. Syst. Evol. Microbiol.">
        <title>Complete genome sequence of Corynebacterium casei LMG S-19264T (=DSM 44701T), isolated from a smear-ripened cheese.</title>
        <authorList>
            <consortium name="US DOE Joint Genome Institute (JGI-PGF)"/>
            <person name="Walter F."/>
            <person name="Albersmeier A."/>
            <person name="Kalinowski J."/>
            <person name="Ruckert C."/>
        </authorList>
    </citation>
    <scope>NUCLEOTIDE SEQUENCE</scope>
    <source>
        <strain evidence="7">JCM 4988</strain>
    </source>
</reference>